<evidence type="ECO:0000313" key="2">
    <source>
        <dbReference type="EMBL" id="PQV48947.1"/>
    </source>
</evidence>
<dbReference type="PANTHER" id="PTHR10900">
    <property type="entry name" value="PERIOSTIN-RELATED"/>
    <property type="match status" value="1"/>
</dbReference>
<dbReference type="AlphaFoldDB" id="A0A362X374"/>
<dbReference type="Pfam" id="PF02469">
    <property type="entry name" value="Fasciclin"/>
    <property type="match status" value="1"/>
</dbReference>
<protein>
    <submittedName>
        <fullName evidence="2">Fasciclin domain-containing protein</fullName>
    </submittedName>
</protein>
<proteinExistence type="predicted"/>
<dbReference type="PROSITE" id="PS51257">
    <property type="entry name" value="PROKAR_LIPOPROTEIN"/>
    <property type="match status" value="1"/>
</dbReference>
<dbReference type="PANTHER" id="PTHR10900:SF77">
    <property type="entry name" value="FI19380P1"/>
    <property type="match status" value="1"/>
</dbReference>
<dbReference type="InterPro" id="IPR050904">
    <property type="entry name" value="Adhesion/Biosynth-related"/>
</dbReference>
<feature type="domain" description="FAS1" evidence="1">
    <location>
        <begin position="37"/>
        <end position="234"/>
    </location>
</feature>
<dbReference type="Proteomes" id="UP000251545">
    <property type="component" value="Unassembled WGS sequence"/>
</dbReference>
<organism evidence="2 3">
    <name type="scientific">Jejuia pallidilutea</name>
    <dbReference type="NCBI Taxonomy" id="504487"/>
    <lineage>
        <taxon>Bacteria</taxon>
        <taxon>Pseudomonadati</taxon>
        <taxon>Bacteroidota</taxon>
        <taxon>Flavobacteriia</taxon>
        <taxon>Flavobacteriales</taxon>
        <taxon>Flavobacteriaceae</taxon>
        <taxon>Jejuia</taxon>
    </lineage>
</organism>
<comment type="caution">
    <text evidence="2">The sequence shown here is derived from an EMBL/GenBank/DDBJ whole genome shotgun (WGS) entry which is preliminary data.</text>
</comment>
<feature type="domain" description="FAS1" evidence="1">
    <location>
        <begin position="597"/>
        <end position="770"/>
    </location>
</feature>
<dbReference type="InterPro" id="IPR036378">
    <property type="entry name" value="FAS1_dom_sf"/>
</dbReference>
<sequence length="771" mass="86578">MAKQLKHKKVIIMMLIIMTAFGCKPDPLEYARPDNLVGTIYPQLEALGTFNYYLQALEKTEYKDPLTKGGSWTVFAPTDEAFEKFMQKEGYANLEAIPAERIENIIKYSIIIDAWNTTTLTYYYRGFYEGNSFKRRTQYQDPVVEVDASDYPFLMEEPDPGKYLIDTSNGRIKTISYFLDSYFDVKPSTETSDYNYMFPGKQHEQGDMKVFEAHVEQTNIIAENGMIYALDEVIEPRKNLYQNLSSEEYGGKYSTFKRLLERFATINYVGDEENPETGEIEEIHRLNFATGITQNLLPFNPNEENYPRLLSNVDRTLANSTGLLVPTNDALQNYLDGDNILGQFYDSYDDMPLDVLGKFLKPFFFANFWDICPSNFGQSFNVALNLVDYKEEDVVDKKFCSNGFFAGINTVYTNDSFATSMGPLLLDPDYTIMLKAVQELGIDNALQSQGIDFSVFGIRNDQFVNIADPNSASRKITVVDFEPDLSIIYMQVDGDPVESNNRVYPDPNSSNPSSSDINYVTTTLKDIVLNQIVEEAIDFNSNNYYVTKSGEYIYASGGKIAGGGDIQNGSQLDIVSVRETDNGKFYEMSGAIERPLQFTYSALVDNAASFSMFIQVLEGAEAVIPIPGSEDKLINLLNLQKSFTLLAPNNDAVTQAISDGVIPSPDPSYLEGLDPLELATAKKNLLDFAKKHFIQQAIPADGRLTGSFPSLYFDRVIDFVPVYDEFIVENDKATSTLTLTNTVTGNAITTSGISNLLSKKVVIHEIDNYIK</sequence>
<evidence type="ECO:0000259" key="1">
    <source>
        <dbReference type="PROSITE" id="PS50213"/>
    </source>
</evidence>
<dbReference type="PROSITE" id="PS50213">
    <property type="entry name" value="FAS1"/>
    <property type="match status" value="2"/>
</dbReference>
<dbReference type="SUPFAM" id="SSF82153">
    <property type="entry name" value="FAS1 domain"/>
    <property type="match status" value="1"/>
</dbReference>
<dbReference type="EMBL" id="PVEO01000004">
    <property type="protein sequence ID" value="PQV48947.1"/>
    <property type="molecule type" value="Genomic_DNA"/>
</dbReference>
<reference evidence="2 3" key="1">
    <citation type="submission" date="2018-02" db="EMBL/GenBank/DDBJ databases">
        <title>Genomic Encyclopedia of Archaeal and Bacterial Type Strains, Phase II (KMG-II): from individual species to whole genera.</title>
        <authorList>
            <person name="Goeker M."/>
        </authorList>
    </citation>
    <scope>NUCLEOTIDE SEQUENCE [LARGE SCALE GENOMIC DNA]</scope>
    <source>
        <strain evidence="2 3">DSM 21165</strain>
    </source>
</reference>
<accession>A0A362X374</accession>
<evidence type="ECO:0000313" key="3">
    <source>
        <dbReference type="Proteomes" id="UP000251545"/>
    </source>
</evidence>
<gene>
    <name evidence="2" type="ORF">CLV33_104154</name>
</gene>
<dbReference type="Gene3D" id="2.30.180.10">
    <property type="entry name" value="FAS1 domain"/>
    <property type="match status" value="2"/>
</dbReference>
<dbReference type="InterPro" id="IPR000782">
    <property type="entry name" value="FAS1_domain"/>
</dbReference>
<name>A0A362X374_9FLAO</name>